<evidence type="ECO:0000313" key="2">
    <source>
        <dbReference type="Proteomes" id="UP000054324"/>
    </source>
</evidence>
<dbReference type="CTD" id="20318963"/>
<protein>
    <submittedName>
        <fullName evidence="1">Uncharacterized protein</fullName>
    </submittedName>
</protein>
<organism evidence="1 2">
    <name type="scientific">Opisthorchis viverrini</name>
    <name type="common">Southeast Asian liver fluke</name>
    <dbReference type="NCBI Taxonomy" id="6198"/>
    <lineage>
        <taxon>Eukaryota</taxon>
        <taxon>Metazoa</taxon>
        <taxon>Spiralia</taxon>
        <taxon>Lophotrochozoa</taxon>
        <taxon>Platyhelminthes</taxon>
        <taxon>Trematoda</taxon>
        <taxon>Digenea</taxon>
        <taxon>Opisthorchiida</taxon>
        <taxon>Opisthorchiata</taxon>
        <taxon>Opisthorchiidae</taxon>
        <taxon>Opisthorchis</taxon>
    </lineage>
</organism>
<keyword evidence="2" id="KW-1185">Reference proteome</keyword>
<sequence length="90" mass="10679">MMWIPQLKKENGALWKCKRVRGLCYQRQKPEPPRTWHLGVEWVPQLNDYYCYKISDNAQSHEYEGSSLAVGLGCHTQLRHRDQRHAQTRA</sequence>
<evidence type="ECO:0000313" key="1">
    <source>
        <dbReference type="EMBL" id="KER28402.1"/>
    </source>
</evidence>
<accession>A0A074ZRE7</accession>
<dbReference type="EMBL" id="KL596700">
    <property type="protein sequence ID" value="KER28402.1"/>
    <property type="molecule type" value="Genomic_DNA"/>
</dbReference>
<dbReference type="KEGG" id="ovi:T265_04781"/>
<reference evidence="1 2" key="1">
    <citation type="submission" date="2013-11" db="EMBL/GenBank/DDBJ databases">
        <title>Opisthorchis viverrini - life in the bile duct.</title>
        <authorList>
            <person name="Young N.D."/>
            <person name="Nagarajan N."/>
            <person name="Lin S.J."/>
            <person name="Korhonen P.K."/>
            <person name="Jex A.R."/>
            <person name="Hall R.S."/>
            <person name="Safavi-Hemami H."/>
            <person name="Kaewkong W."/>
            <person name="Bertrand D."/>
            <person name="Gao S."/>
            <person name="Seet Q."/>
            <person name="Wongkham S."/>
            <person name="Teh B.T."/>
            <person name="Wongkham C."/>
            <person name="Intapan P.M."/>
            <person name="Maleewong W."/>
            <person name="Yang X."/>
            <person name="Hu M."/>
            <person name="Wang Z."/>
            <person name="Hofmann A."/>
            <person name="Sternberg P.W."/>
            <person name="Tan P."/>
            <person name="Wang J."/>
            <person name="Gasser R.B."/>
        </authorList>
    </citation>
    <scope>NUCLEOTIDE SEQUENCE [LARGE SCALE GENOMIC DNA]</scope>
</reference>
<gene>
    <name evidence="1" type="ORF">T265_04781</name>
</gene>
<dbReference type="RefSeq" id="XP_009167870.1">
    <property type="nucleotide sequence ID" value="XM_009169606.1"/>
</dbReference>
<dbReference type="Proteomes" id="UP000054324">
    <property type="component" value="Unassembled WGS sequence"/>
</dbReference>
<name>A0A074ZRE7_OPIVI</name>
<dbReference type="AlphaFoldDB" id="A0A074ZRE7"/>
<proteinExistence type="predicted"/>
<dbReference type="GeneID" id="20318963"/>